<dbReference type="GO" id="GO:0003677">
    <property type="term" value="F:DNA binding"/>
    <property type="evidence" value="ECO:0007669"/>
    <property type="project" value="UniProtKB-KW"/>
</dbReference>
<dbReference type="PIRSF" id="PIRSF006373">
    <property type="entry name" value="TF_E_archaea"/>
    <property type="match status" value="1"/>
</dbReference>
<evidence type="ECO:0000256" key="4">
    <source>
        <dbReference type="HAMAP-Rule" id="MF_01909"/>
    </source>
</evidence>
<dbReference type="Gene3D" id="1.10.10.10">
    <property type="entry name" value="Winged helix-like DNA-binding domain superfamily/Winged helix DNA-binding domain"/>
    <property type="match status" value="1"/>
</dbReference>
<dbReference type="InterPro" id="IPR036388">
    <property type="entry name" value="WH-like_DNA-bd_sf"/>
</dbReference>
<evidence type="ECO:0000256" key="2">
    <source>
        <dbReference type="ARBA" id="ARBA00023125"/>
    </source>
</evidence>
<dbReference type="InterPro" id="IPR036390">
    <property type="entry name" value="WH_DNA-bd_sf"/>
</dbReference>
<dbReference type="InterPro" id="IPR002853">
    <property type="entry name" value="TFIIE_asu"/>
</dbReference>
<evidence type="ECO:0000259" key="5">
    <source>
        <dbReference type="PROSITE" id="PS51344"/>
    </source>
</evidence>
<sequence length="159" mass="18737">MLEVMRLVGGEEAVSIVRFLMKNPSKSDEEIASALGMNVKDVRRILHKLIDHSLLTYEVAKDKETGHRIFRWRVQQDQVLGYIKTQIRRMAERLRARLEYEQSHQFYYCGTKGCRKYTFEEAVDKLFRCPACGNMLNYYENTRTIEALKQKLQVLEKAI</sequence>
<dbReference type="SMART" id="SM00531">
    <property type="entry name" value="TFIIE"/>
    <property type="match status" value="1"/>
</dbReference>
<dbReference type="Pfam" id="PF02002">
    <property type="entry name" value="TFIIE_alpha"/>
    <property type="match status" value="1"/>
</dbReference>
<dbReference type="InterPro" id="IPR024550">
    <property type="entry name" value="TFIIEa/SarR/Rpc3_HTH_dom"/>
</dbReference>
<comment type="caution">
    <text evidence="6">The sequence shown here is derived from an EMBL/GenBank/DDBJ whole genome shotgun (WGS) entry which is preliminary data.</text>
</comment>
<dbReference type="PANTHER" id="PTHR13097">
    <property type="entry name" value="TRANSCRIPTION INITIATION FACTOR IIE, ALPHA SUBUNIT"/>
    <property type="match status" value="1"/>
</dbReference>
<comment type="similarity">
    <text evidence="4">Belongs to the TFE family.</text>
</comment>
<reference evidence="6 7" key="1">
    <citation type="submission" date="2017-04" db="EMBL/GenBank/DDBJ databases">
        <title>Draft Aigarchaeota genome from a New Zealand hot spring.</title>
        <authorList>
            <person name="Reysenbach A.-L."/>
            <person name="Donaho J.A."/>
            <person name="Gerhart J."/>
            <person name="Kelley J.F."/>
            <person name="Kouba K."/>
            <person name="Podar M."/>
            <person name="Stott M."/>
        </authorList>
    </citation>
    <scope>NUCLEOTIDE SEQUENCE [LARGE SCALE GENOMIC DNA]</scope>
    <source>
        <strain evidence="6">NZ13_MG1</strain>
    </source>
</reference>
<proteinExistence type="inferred from homology"/>
<evidence type="ECO:0000313" key="7">
    <source>
        <dbReference type="Proteomes" id="UP000244066"/>
    </source>
</evidence>
<dbReference type="Proteomes" id="UP000244066">
    <property type="component" value="Unassembled WGS sequence"/>
</dbReference>
<dbReference type="GO" id="GO:0006367">
    <property type="term" value="P:transcription initiation at RNA polymerase II promoter"/>
    <property type="evidence" value="ECO:0007669"/>
    <property type="project" value="InterPro"/>
</dbReference>
<comment type="subunit">
    <text evidence="4">Monomer. Interaction with RNA polymerase subunits RpoF and RpoE is necessary for Tfe stimulatory transcription activity. Able to interact with Tbp and RNA polymerase in the absence of DNA promoter. Interacts both with the preinitiation and elongation complexes.</text>
</comment>
<gene>
    <name evidence="4" type="primary">tfe</name>
    <name evidence="6" type="ORF">B9J98_06780</name>
</gene>
<organism evidence="6 7">
    <name type="scientific">Candidatus Terraquivivens tikiterensis</name>
    <dbReference type="NCBI Taxonomy" id="1980982"/>
    <lineage>
        <taxon>Archaea</taxon>
        <taxon>Nitrososphaerota</taxon>
        <taxon>Candidatus Wolframiiraptoraceae</taxon>
        <taxon>Candidatus Terraquivivens</taxon>
    </lineage>
</organism>
<evidence type="ECO:0000256" key="1">
    <source>
        <dbReference type="ARBA" id="ARBA00023015"/>
    </source>
</evidence>
<dbReference type="InterPro" id="IPR017919">
    <property type="entry name" value="TFIIE/TFIIEa_HTH"/>
</dbReference>
<evidence type="ECO:0000313" key="6">
    <source>
        <dbReference type="EMBL" id="PUA31295.1"/>
    </source>
</evidence>
<dbReference type="InterPro" id="IPR039997">
    <property type="entry name" value="TFE"/>
</dbReference>
<dbReference type="InterPro" id="IPR016481">
    <property type="entry name" value="TF_E_archaea"/>
</dbReference>
<keyword evidence="1 4" id="KW-0805">Transcription regulation</keyword>
<dbReference type="GO" id="GO:0006355">
    <property type="term" value="P:regulation of DNA-templated transcription"/>
    <property type="evidence" value="ECO:0007669"/>
    <property type="project" value="InterPro"/>
</dbReference>
<dbReference type="SUPFAM" id="SSF46785">
    <property type="entry name" value="Winged helix' DNA-binding domain"/>
    <property type="match status" value="1"/>
</dbReference>
<feature type="domain" description="HTH TFE/IIEalpha-type" evidence="5">
    <location>
        <begin position="1"/>
        <end position="80"/>
    </location>
</feature>
<accession>A0A2R7Y174</accession>
<keyword evidence="2 4" id="KW-0238">DNA-binding</keyword>
<dbReference type="AlphaFoldDB" id="A0A2R7Y174"/>
<comment type="function">
    <text evidence="4">Transcription factor that plays a role in the activation of archaeal genes transcribed by RNA polymerase. Facilitates transcription initiation by enhancing TATA-box recognition by TATA-box-binding protein (Tbp), and transcription factor B (Tfb) and RNA polymerase recruitment. Not absolutely required for transcription in vitro, but particularly important in cases where Tbp or Tfb function is not optimal. It dynamically alters the nucleic acid-binding properties of RNA polymerases by stabilizing the initiation complex and destabilizing elongation complexes. Seems to translocate with the RNA polymerase following initiation and acts by binding to the non template strand of the transcription bubble in elongation complexes.</text>
</comment>
<protein>
    <recommendedName>
        <fullName evidence="4">Transcription factor E</fullName>
        <shortName evidence="4">TFE</shortName>
    </recommendedName>
    <alternativeName>
        <fullName evidence="4">TFIIE subunit alpha homolog</fullName>
    </alternativeName>
    <alternativeName>
        <fullName evidence="4">Transcription initiation factor TFIIE</fullName>
    </alternativeName>
</protein>
<dbReference type="HAMAP" id="MF_01909">
    <property type="entry name" value="TFE_arch"/>
    <property type="match status" value="1"/>
</dbReference>
<keyword evidence="3 4" id="KW-0804">Transcription</keyword>
<dbReference type="EMBL" id="NDWU01000020">
    <property type="protein sequence ID" value="PUA31295.1"/>
    <property type="molecule type" value="Genomic_DNA"/>
</dbReference>
<dbReference type="PROSITE" id="PS51344">
    <property type="entry name" value="HTH_TFE_IIE"/>
    <property type="match status" value="1"/>
</dbReference>
<name>A0A2R7Y174_9ARCH</name>
<dbReference type="PANTHER" id="PTHR13097:SF7">
    <property type="entry name" value="GENERAL TRANSCRIPTION FACTOR IIE SUBUNIT 1"/>
    <property type="match status" value="1"/>
</dbReference>
<comment type="domain">
    <text evidence="4">The winged helix domain is involved in binding to DNA in the preinitiation complex.</text>
</comment>
<evidence type="ECO:0000256" key="3">
    <source>
        <dbReference type="ARBA" id="ARBA00023163"/>
    </source>
</evidence>